<proteinExistence type="inferred from homology"/>
<name>A0A7M5TSB5_9CNID</name>
<evidence type="ECO:0000313" key="4">
    <source>
        <dbReference type="EnsemblMetazoa" id="CLYHEMP001084.1"/>
    </source>
</evidence>
<dbReference type="GO" id="GO:0004850">
    <property type="term" value="F:uridine phosphorylase activity"/>
    <property type="evidence" value="ECO:0007669"/>
    <property type="project" value="InterPro"/>
</dbReference>
<dbReference type="CDD" id="cd17763">
    <property type="entry name" value="UP_hUPP-like"/>
    <property type="match status" value="1"/>
</dbReference>
<keyword evidence="5" id="KW-1185">Reference proteome</keyword>
<feature type="binding site" evidence="2">
    <location>
        <position position="202"/>
    </location>
    <ligand>
        <name>substrate</name>
    </ligand>
</feature>
<comment type="similarity">
    <text evidence="1">Belongs to the PNP/UDP phosphorylase family.</text>
</comment>
<dbReference type="Gene3D" id="3.40.50.1580">
    <property type="entry name" value="Nucleoside phosphorylase domain"/>
    <property type="match status" value="1"/>
</dbReference>
<dbReference type="InterPro" id="IPR010059">
    <property type="entry name" value="Uridine_phosphorylase_euk"/>
</dbReference>
<evidence type="ECO:0000259" key="3">
    <source>
        <dbReference type="Pfam" id="PF01048"/>
    </source>
</evidence>
<dbReference type="Pfam" id="PF01048">
    <property type="entry name" value="PNP_UDP_1"/>
    <property type="match status" value="1"/>
</dbReference>
<dbReference type="GO" id="GO:0006218">
    <property type="term" value="P:uridine catabolic process"/>
    <property type="evidence" value="ECO:0007669"/>
    <property type="project" value="TreeGrafter"/>
</dbReference>
<dbReference type="GeneID" id="136799519"/>
<dbReference type="EnsemblMetazoa" id="CLYHEMT001084.1">
    <property type="protein sequence ID" value="CLYHEMP001084.1"/>
    <property type="gene ID" value="CLYHEMG001084"/>
</dbReference>
<dbReference type="NCBIfam" id="TIGR01719">
    <property type="entry name" value="euk_UDPppase"/>
    <property type="match status" value="1"/>
</dbReference>
<feature type="binding site" evidence="2">
    <location>
        <position position="200"/>
    </location>
    <ligand>
        <name>substrate</name>
    </ligand>
</feature>
<dbReference type="InterPro" id="IPR000845">
    <property type="entry name" value="Nucleoside_phosphorylase_d"/>
</dbReference>
<dbReference type="SUPFAM" id="SSF53167">
    <property type="entry name" value="Purine and uridine phosphorylases"/>
    <property type="match status" value="1"/>
</dbReference>
<dbReference type="PANTHER" id="PTHR43691">
    <property type="entry name" value="URIDINE PHOSPHORYLASE"/>
    <property type="match status" value="1"/>
</dbReference>
<feature type="binding site" evidence="2">
    <location>
        <begin position="118"/>
        <end position="121"/>
    </location>
    <ligand>
        <name>phosphate</name>
        <dbReference type="ChEBI" id="CHEBI:43474"/>
    </ligand>
</feature>
<dbReference type="Proteomes" id="UP000594262">
    <property type="component" value="Unplaced"/>
</dbReference>
<dbReference type="GO" id="GO:0009166">
    <property type="term" value="P:nucleotide catabolic process"/>
    <property type="evidence" value="ECO:0007669"/>
    <property type="project" value="InterPro"/>
</dbReference>
<sequence length="292" mass="32797">MKLSNKHLEALEADHFHHLGFDTQSVDVRKKFSDVKFVCVSGSSNRISKFAKFINSQLQVLKDEDIVNLCTGDRYVMYKVGPVLMANHGMGVPSTSILMHELFKLLHYAGAEDVAFFRIGTSGGLGLTPGTVVITNRALNAYAEPKFTQVVLGKTVEQDASFLNSISDELMSLTRDSEEKVLFEVVIGDTMCCDDFYEGQARLDGAFCNYTEEDKMGYLKELHQKGVRNIEMESTLFASLCNRAGIKASVVCVALLDRLLGDQVNITKEMKTEFEQRPWWVVLKYIKKHISK</sequence>
<dbReference type="GO" id="GO:0005829">
    <property type="term" value="C:cytosol"/>
    <property type="evidence" value="ECO:0007669"/>
    <property type="project" value="TreeGrafter"/>
</dbReference>
<dbReference type="PANTHER" id="PTHR43691:SF11">
    <property type="entry name" value="FI09636P-RELATED"/>
    <property type="match status" value="1"/>
</dbReference>
<feature type="domain" description="Nucleoside phosphorylase" evidence="3">
    <location>
        <begin position="36"/>
        <end position="261"/>
    </location>
</feature>
<evidence type="ECO:0000256" key="2">
    <source>
        <dbReference type="PIRSR" id="PIRSR610059-50"/>
    </source>
</evidence>
<dbReference type="InterPro" id="IPR035994">
    <property type="entry name" value="Nucleoside_phosphorylase_sf"/>
</dbReference>
<protein>
    <recommendedName>
        <fullName evidence="3">Nucleoside phosphorylase domain-containing protein</fullName>
    </recommendedName>
</protein>
<dbReference type="OrthoDB" id="204058at2759"/>
<reference evidence="4" key="1">
    <citation type="submission" date="2021-01" db="UniProtKB">
        <authorList>
            <consortium name="EnsemblMetazoa"/>
        </authorList>
    </citation>
    <scope>IDENTIFICATION</scope>
</reference>
<dbReference type="AlphaFoldDB" id="A0A7M5TSB5"/>
<organism evidence="4 5">
    <name type="scientific">Clytia hemisphaerica</name>
    <dbReference type="NCBI Taxonomy" id="252671"/>
    <lineage>
        <taxon>Eukaryota</taxon>
        <taxon>Metazoa</taxon>
        <taxon>Cnidaria</taxon>
        <taxon>Hydrozoa</taxon>
        <taxon>Hydroidolina</taxon>
        <taxon>Leptothecata</taxon>
        <taxon>Obeliida</taxon>
        <taxon>Clytiidae</taxon>
        <taxon>Clytia</taxon>
    </lineage>
</organism>
<evidence type="ECO:0000313" key="5">
    <source>
        <dbReference type="Proteomes" id="UP000594262"/>
    </source>
</evidence>
<dbReference type="RefSeq" id="XP_066912334.1">
    <property type="nucleotide sequence ID" value="XM_067056233.1"/>
</dbReference>
<evidence type="ECO:0000256" key="1">
    <source>
        <dbReference type="ARBA" id="ARBA00010456"/>
    </source>
</evidence>
<feature type="binding site" evidence="2">
    <location>
        <position position="74"/>
    </location>
    <ligand>
        <name>phosphate</name>
        <dbReference type="ChEBI" id="CHEBI:43474"/>
    </ligand>
</feature>
<accession>A0A7M5TSB5</accession>